<dbReference type="SUPFAM" id="SSF55729">
    <property type="entry name" value="Acyl-CoA N-acyltransferases (Nat)"/>
    <property type="match status" value="1"/>
</dbReference>
<protein>
    <submittedName>
        <fullName evidence="4">GNAT family acetyltransferase</fullName>
    </submittedName>
</protein>
<dbReference type="InterPro" id="IPR050680">
    <property type="entry name" value="YpeA/RimI_acetyltransf"/>
</dbReference>
<evidence type="ECO:0000259" key="3">
    <source>
        <dbReference type="PROSITE" id="PS51186"/>
    </source>
</evidence>
<evidence type="ECO:0000256" key="2">
    <source>
        <dbReference type="ARBA" id="ARBA00023315"/>
    </source>
</evidence>
<gene>
    <name evidence="4" type="ORF">AM506_16385</name>
</gene>
<dbReference type="RefSeq" id="WP_060673664.1">
    <property type="nucleotide sequence ID" value="NZ_LIXZ01000015.1"/>
</dbReference>
<dbReference type="Pfam" id="PF00583">
    <property type="entry name" value="Acetyltransf_1"/>
    <property type="match status" value="1"/>
</dbReference>
<evidence type="ECO:0000313" key="5">
    <source>
        <dbReference type="Proteomes" id="UP000050398"/>
    </source>
</evidence>
<sequence>MTIRLKKCTLEDAHTLQEISYDTFNETFKNQNSPENMKAYLEKAFTVEQVETELSHRSSQFYLVYVHDDVAGYLKINTGDAQSEEMGDESLEIERIYIKSTFQKHGLGKYLLNKAEEMVREQHLKTIWLGVWEKNENAIAFYKKMGFVETGAHSFYMGDEEQTDLILTKEVIHYVYTKGL</sequence>
<name>A0A0P6VZQ5_9BACI</name>
<reference evidence="4 5" key="1">
    <citation type="submission" date="2015-08" db="EMBL/GenBank/DDBJ databases">
        <title>Draft Genome Sequence of Bacillus vietnamensis UCD-SED5.</title>
        <authorList>
            <person name="Lee R.D."/>
            <person name="Jospin G."/>
            <person name="Lang J.M."/>
            <person name="Coil D.A."/>
            <person name="Eisen J.A."/>
        </authorList>
    </citation>
    <scope>NUCLEOTIDE SEQUENCE [LARGE SCALE GENOMIC DNA]</scope>
    <source>
        <strain evidence="4 5">UCD-SED5</strain>
    </source>
</reference>
<dbReference type="EMBL" id="LIXZ01000015">
    <property type="protein sequence ID" value="KPL58540.1"/>
    <property type="molecule type" value="Genomic_DNA"/>
</dbReference>
<dbReference type="PANTHER" id="PTHR43420:SF47">
    <property type="entry name" value="N-ACETYLTRANSFERASE DOMAIN-CONTAINING PROTEIN"/>
    <property type="match status" value="1"/>
</dbReference>
<accession>A0A0P6VZQ5</accession>
<dbReference type="PANTHER" id="PTHR43420">
    <property type="entry name" value="ACETYLTRANSFERASE"/>
    <property type="match status" value="1"/>
</dbReference>
<organism evidence="4 5">
    <name type="scientific">Rossellomorea vietnamensis</name>
    <dbReference type="NCBI Taxonomy" id="218284"/>
    <lineage>
        <taxon>Bacteria</taxon>
        <taxon>Bacillati</taxon>
        <taxon>Bacillota</taxon>
        <taxon>Bacilli</taxon>
        <taxon>Bacillales</taxon>
        <taxon>Bacillaceae</taxon>
        <taxon>Rossellomorea</taxon>
    </lineage>
</organism>
<dbReference type="PROSITE" id="PS51186">
    <property type="entry name" value="GNAT"/>
    <property type="match status" value="1"/>
</dbReference>
<dbReference type="AlphaFoldDB" id="A0A0P6VZQ5"/>
<dbReference type="GO" id="GO:0016747">
    <property type="term" value="F:acyltransferase activity, transferring groups other than amino-acyl groups"/>
    <property type="evidence" value="ECO:0007669"/>
    <property type="project" value="InterPro"/>
</dbReference>
<feature type="domain" description="N-acetyltransferase" evidence="3">
    <location>
        <begin position="3"/>
        <end position="172"/>
    </location>
</feature>
<dbReference type="CDD" id="cd04301">
    <property type="entry name" value="NAT_SF"/>
    <property type="match status" value="1"/>
</dbReference>
<dbReference type="InterPro" id="IPR000182">
    <property type="entry name" value="GNAT_dom"/>
</dbReference>
<proteinExistence type="predicted"/>
<dbReference type="Proteomes" id="UP000050398">
    <property type="component" value="Unassembled WGS sequence"/>
</dbReference>
<dbReference type="PATRIC" id="fig|218284.4.peg.1479"/>
<keyword evidence="1 4" id="KW-0808">Transferase</keyword>
<comment type="caution">
    <text evidence="4">The sequence shown here is derived from an EMBL/GenBank/DDBJ whole genome shotgun (WGS) entry which is preliminary data.</text>
</comment>
<evidence type="ECO:0000256" key="1">
    <source>
        <dbReference type="ARBA" id="ARBA00022679"/>
    </source>
</evidence>
<evidence type="ECO:0000313" key="4">
    <source>
        <dbReference type="EMBL" id="KPL58540.1"/>
    </source>
</evidence>
<dbReference type="InterPro" id="IPR016181">
    <property type="entry name" value="Acyl_CoA_acyltransferase"/>
</dbReference>
<keyword evidence="2" id="KW-0012">Acyltransferase</keyword>
<dbReference type="Gene3D" id="3.40.630.30">
    <property type="match status" value="1"/>
</dbReference>
<dbReference type="OrthoDB" id="7205533at2"/>